<evidence type="ECO:0000259" key="2">
    <source>
        <dbReference type="SMART" id="SM00382"/>
    </source>
</evidence>
<accession>A0A9W7G8K7</accession>
<organism evidence="3 4">
    <name type="scientific">Triparma columacea</name>
    <dbReference type="NCBI Taxonomy" id="722753"/>
    <lineage>
        <taxon>Eukaryota</taxon>
        <taxon>Sar</taxon>
        <taxon>Stramenopiles</taxon>
        <taxon>Ochrophyta</taxon>
        <taxon>Bolidophyceae</taxon>
        <taxon>Parmales</taxon>
        <taxon>Triparmaceae</taxon>
        <taxon>Triparma</taxon>
    </lineage>
</organism>
<dbReference type="SMART" id="SM00382">
    <property type="entry name" value="AAA"/>
    <property type="match status" value="1"/>
</dbReference>
<comment type="caution">
    <text evidence="3">The sequence shown here is derived from an EMBL/GenBank/DDBJ whole genome shotgun (WGS) entry which is preliminary data.</text>
</comment>
<dbReference type="GO" id="GO:0005524">
    <property type="term" value="F:ATP binding"/>
    <property type="evidence" value="ECO:0007669"/>
    <property type="project" value="InterPro"/>
</dbReference>
<evidence type="ECO:0000313" key="4">
    <source>
        <dbReference type="Proteomes" id="UP001165065"/>
    </source>
</evidence>
<dbReference type="EMBL" id="BRYA01000066">
    <property type="protein sequence ID" value="GMI36561.1"/>
    <property type="molecule type" value="Genomic_DNA"/>
</dbReference>
<dbReference type="Pfam" id="PF17862">
    <property type="entry name" value="AAA_lid_3"/>
    <property type="match status" value="1"/>
</dbReference>
<dbReference type="Gene3D" id="3.40.50.300">
    <property type="entry name" value="P-loop containing nucleotide triphosphate hydrolases"/>
    <property type="match status" value="1"/>
</dbReference>
<dbReference type="Pfam" id="PF00004">
    <property type="entry name" value="AAA"/>
    <property type="match status" value="1"/>
</dbReference>
<name>A0A9W7G8K7_9STRA</name>
<keyword evidence="4" id="KW-1185">Reference proteome</keyword>
<evidence type="ECO:0000256" key="1">
    <source>
        <dbReference type="SAM" id="MobiDB-lite"/>
    </source>
</evidence>
<feature type="region of interest" description="Disordered" evidence="1">
    <location>
        <begin position="1"/>
        <end position="22"/>
    </location>
</feature>
<dbReference type="InterPro" id="IPR050304">
    <property type="entry name" value="MT-severing_AAA_ATPase"/>
</dbReference>
<feature type="domain" description="AAA+ ATPase" evidence="2">
    <location>
        <begin position="99"/>
        <end position="255"/>
    </location>
</feature>
<dbReference type="PANTHER" id="PTHR23074">
    <property type="entry name" value="AAA DOMAIN-CONTAINING"/>
    <property type="match status" value="1"/>
</dbReference>
<reference evidence="4" key="1">
    <citation type="journal article" date="2023" name="Commun. Biol.">
        <title>Genome analysis of Parmales, the sister group of diatoms, reveals the evolutionary specialization of diatoms from phago-mixotrophs to photoautotrophs.</title>
        <authorList>
            <person name="Ban H."/>
            <person name="Sato S."/>
            <person name="Yoshikawa S."/>
            <person name="Yamada K."/>
            <person name="Nakamura Y."/>
            <person name="Ichinomiya M."/>
            <person name="Sato N."/>
            <person name="Blanc-Mathieu R."/>
            <person name="Endo H."/>
            <person name="Kuwata A."/>
            <person name="Ogata H."/>
        </authorList>
    </citation>
    <scope>NUCLEOTIDE SEQUENCE [LARGE SCALE GENOMIC DNA]</scope>
</reference>
<dbReference type="InterPro" id="IPR003593">
    <property type="entry name" value="AAA+_ATPase"/>
</dbReference>
<gene>
    <name evidence="3" type="ORF">TrCOL_g1970</name>
</gene>
<dbReference type="PANTHER" id="PTHR23074:SF83">
    <property type="entry name" value="VACUOLAR PROTEIN SORTING-ASSOCIATED PROTEIN 4A"/>
    <property type="match status" value="1"/>
</dbReference>
<dbReference type="Proteomes" id="UP001165065">
    <property type="component" value="Unassembled WGS sequence"/>
</dbReference>
<dbReference type="SUPFAM" id="SSF52540">
    <property type="entry name" value="P-loop containing nucleoside triphosphate hydrolases"/>
    <property type="match status" value="1"/>
</dbReference>
<feature type="compositionally biased region" description="Polar residues" evidence="1">
    <location>
        <begin position="11"/>
        <end position="21"/>
    </location>
</feature>
<sequence>MSLPNPPKPYTQRSGSLSLPSKFQVPSFATSNTPLAMKSIPSASSTSLEDNYNLTSSAFTSEFMVTLKDDPQPVFGHENAKKFLKESVIIPLLYPSMPSWKGVLLFGPAGVGKSSLIKSVVSSVNQKYKERIKVHLFECSASGIVNKYRGESEKILKRVFSAAREVKPPQGSPSELLNVSIIFIDELDSIFSSTAHDESSSRLRVELLKHIDGVEAVSAAGNNRVIVVGATNRPWDLGDALVRRFEKRCYIALPGEEDRRAIIDYHLGGVRVGEGVDREDVVKRTEGLSGADLKVLCREASMGPLRRFLVGVSPKDFTKADLAEITPDVLGEVEREDFERAVSSTRRTVGDVKRLEMFDADFGSR</sequence>
<dbReference type="InterPro" id="IPR003959">
    <property type="entry name" value="ATPase_AAA_core"/>
</dbReference>
<protein>
    <recommendedName>
        <fullName evidence="2">AAA+ ATPase domain-containing protein</fullName>
    </recommendedName>
</protein>
<dbReference type="AlphaFoldDB" id="A0A9W7G8K7"/>
<dbReference type="Gene3D" id="1.10.8.60">
    <property type="match status" value="1"/>
</dbReference>
<dbReference type="GO" id="GO:0016887">
    <property type="term" value="F:ATP hydrolysis activity"/>
    <property type="evidence" value="ECO:0007669"/>
    <property type="project" value="InterPro"/>
</dbReference>
<dbReference type="InterPro" id="IPR041569">
    <property type="entry name" value="AAA_lid_3"/>
</dbReference>
<proteinExistence type="predicted"/>
<dbReference type="InterPro" id="IPR027417">
    <property type="entry name" value="P-loop_NTPase"/>
</dbReference>
<dbReference type="OrthoDB" id="10251136at2759"/>
<evidence type="ECO:0000313" key="3">
    <source>
        <dbReference type="EMBL" id="GMI36561.1"/>
    </source>
</evidence>